<evidence type="ECO:0000313" key="2">
    <source>
        <dbReference type="EMBL" id="OEG75949.1"/>
    </source>
</evidence>
<gene>
    <name evidence="1" type="primary">speD</name>
    <name evidence="2" type="ORF">BEL05_17205</name>
    <name evidence="1" type="ORF">TUM3794_23210</name>
</gene>
<accession>A0A1E5IZC7</accession>
<dbReference type="InterPro" id="IPR016067">
    <property type="entry name" value="S-AdoMet_deCO2ase_core"/>
</dbReference>
<dbReference type="Gene3D" id="3.60.90.10">
    <property type="entry name" value="S-adenosylmethionine decarboxylase"/>
    <property type="match status" value="1"/>
</dbReference>
<evidence type="ECO:0000313" key="4">
    <source>
        <dbReference type="Proteomes" id="UP000773469"/>
    </source>
</evidence>
<dbReference type="InterPro" id="IPR018166">
    <property type="entry name" value="S-AdoMet_deCO2ase_CS"/>
</dbReference>
<protein>
    <submittedName>
        <fullName evidence="1 2">Adenosylmethionine decarboxylase</fullName>
    </submittedName>
</protein>
<dbReference type="SUPFAM" id="SSF56276">
    <property type="entry name" value="S-adenosylmethionine decarboxylase"/>
    <property type="match status" value="1"/>
</dbReference>
<sequence length="306" mass="34811">MFFEGSEKRIEIVVNGDSQSLRSFGDSFWQQAVAKAGADVLSKISNSGCDAYLLSESSLFVWDKRLVMLTCGNTNLVDAALFMIDQLNSVNIAWLSYQRKSEFLSHLQSSHFEDDIQRLNEVMIGRAYRIGHLDGHHHYFYCSQKGESASVSRSMQMYHIDGQVADYLRGDTLDALSIRQRLKLAPLFCDFEFDDHLFNPFGYSINGIRHNDYFTIHITPQERSSYVSIETNLNSALEASSIFCELLNILNPRVWDVIGFNGQLVVDAFPPHIDLADCNVSLNQADTLYINHYKQAKRERLVAEAL</sequence>
<dbReference type="InterPro" id="IPR048283">
    <property type="entry name" value="AdoMetDC-like"/>
</dbReference>
<dbReference type="PROSITE" id="PS01336">
    <property type="entry name" value="ADOMETDC"/>
    <property type="match status" value="1"/>
</dbReference>
<dbReference type="GO" id="GO:0008295">
    <property type="term" value="P:spermidine biosynthetic process"/>
    <property type="evidence" value="ECO:0007669"/>
    <property type="project" value="InterPro"/>
</dbReference>
<comment type="caution">
    <text evidence="2">The sequence shown here is derived from an EMBL/GenBank/DDBJ whole genome shotgun (WGS) entry which is preliminary data.</text>
</comment>
<dbReference type="GO" id="GO:0004014">
    <property type="term" value="F:adenosylmethionine decarboxylase activity"/>
    <property type="evidence" value="ECO:0007669"/>
    <property type="project" value="InterPro"/>
</dbReference>
<keyword evidence="4" id="KW-1185">Reference proteome</keyword>
<dbReference type="Pfam" id="PF01536">
    <property type="entry name" value="SAM_decarbox"/>
    <property type="match status" value="1"/>
</dbReference>
<evidence type="ECO:0000313" key="1">
    <source>
        <dbReference type="EMBL" id="GIU41664.1"/>
    </source>
</evidence>
<dbReference type="RefSeq" id="WP_069670031.1">
    <property type="nucleotide sequence ID" value="NZ_BPEU01000015.1"/>
</dbReference>
<dbReference type="Proteomes" id="UP000095230">
    <property type="component" value="Unassembled WGS sequence"/>
</dbReference>
<dbReference type="EMBL" id="MCBT01000001">
    <property type="protein sequence ID" value="OEG75949.1"/>
    <property type="molecule type" value="Genomic_DNA"/>
</dbReference>
<dbReference type="AlphaFoldDB" id="A0A1E5IZC7"/>
<dbReference type="EMBL" id="BPEU01000015">
    <property type="protein sequence ID" value="GIU41664.1"/>
    <property type="molecule type" value="Genomic_DNA"/>
</dbReference>
<evidence type="ECO:0000313" key="3">
    <source>
        <dbReference type="Proteomes" id="UP000095230"/>
    </source>
</evidence>
<proteinExistence type="predicted"/>
<dbReference type="PANTHER" id="PTHR11570">
    <property type="entry name" value="S-ADENOSYLMETHIONINE DECARBOXYLASE"/>
    <property type="match status" value="1"/>
</dbReference>
<dbReference type="OrthoDB" id="5289311at2"/>
<dbReference type="STRING" id="23.BEL05_17205"/>
<reference evidence="1 4" key="2">
    <citation type="submission" date="2021-05" db="EMBL/GenBank/DDBJ databases">
        <title>Molecular characterization for Shewanella algae harboring chromosomal blaOXA-55-like strains isolated from clinical and environment sample.</title>
        <authorList>
            <person name="Ohama Y."/>
            <person name="Aoki K."/>
            <person name="Harada S."/>
            <person name="Moriya K."/>
            <person name="Ishii Y."/>
            <person name="Tateda K."/>
        </authorList>
    </citation>
    <scope>NUCLEOTIDE SEQUENCE [LARGE SCALE GENOMIC DNA]</scope>
    <source>
        <strain evidence="1 4">MBTL60-118</strain>
    </source>
</reference>
<organism evidence="2 3">
    <name type="scientific">Shewanella colwelliana</name>
    <name type="common">Alteromonas colwelliana</name>
    <dbReference type="NCBI Taxonomy" id="23"/>
    <lineage>
        <taxon>Bacteria</taxon>
        <taxon>Pseudomonadati</taxon>
        <taxon>Pseudomonadota</taxon>
        <taxon>Gammaproteobacteria</taxon>
        <taxon>Alteromonadales</taxon>
        <taxon>Shewanellaceae</taxon>
        <taxon>Shewanella</taxon>
    </lineage>
</organism>
<name>A0A1E5IZC7_SHECO</name>
<dbReference type="PANTHER" id="PTHR11570:SF0">
    <property type="entry name" value="S-ADENOSYLMETHIONINE DECARBOXYLASE PROENZYME"/>
    <property type="match status" value="1"/>
</dbReference>
<reference evidence="2 3" key="1">
    <citation type="submission" date="2016-07" db="EMBL/GenBank/DDBJ databases">
        <title>Whole-genome of two Shewanella species isolated from a digestive organ of sea cucumber Apostichopus japonicus Selenka 1867.</title>
        <authorList>
            <person name="Hong H.-H."/>
            <person name="Choi H."/>
            <person name="Cheon S."/>
            <person name="Oh J.-S."/>
            <person name="Lee H.-G."/>
            <person name="Park C."/>
        </authorList>
    </citation>
    <scope>NUCLEOTIDE SEQUENCE [LARGE SCALE GENOMIC DNA]</scope>
    <source>
        <strain evidence="2 3">CSB03KR</strain>
    </source>
</reference>
<dbReference type="Proteomes" id="UP000773469">
    <property type="component" value="Unassembled WGS sequence"/>
</dbReference>